<dbReference type="AlphaFoldDB" id="A0ABD4LCP4"/>
<name>A0ABD4LCP4_BACCE</name>
<organism evidence="1 2">
    <name type="scientific">Bacillus cereus</name>
    <dbReference type="NCBI Taxonomy" id="1396"/>
    <lineage>
        <taxon>Bacteria</taxon>
        <taxon>Bacillati</taxon>
        <taxon>Bacillota</taxon>
        <taxon>Bacilli</taxon>
        <taxon>Bacillales</taxon>
        <taxon>Bacillaceae</taxon>
        <taxon>Bacillus</taxon>
        <taxon>Bacillus cereus group</taxon>
    </lineage>
</organism>
<comment type="caution">
    <text evidence="1">The sequence shown here is derived from an EMBL/GenBank/DDBJ whole genome shotgun (WGS) entry which is preliminary data.</text>
</comment>
<dbReference type="InterPro" id="IPR025039">
    <property type="entry name" value="DUF3947"/>
</dbReference>
<evidence type="ECO:0000313" key="2">
    <source>
        <dbReference type="Proteomes" id="UP000613452"/>
    </source>
</evidence>
<protein>
    <submittedName>
        <fullName evidence="1">DUF3947 family protein</fullName>
    </submittedName>
</protein>
<proteinExistence type="predicted"/>
<dbReference type="Pfam" id="PF13135">
    <property type="entry name" value="DUF3947"/>
    <property type="match status" value="1"/>
</dbReference>
<dbReference type="EMBL" id="JAEFBZ010000001">
    <property type="protein sequence ID" value="MBK1608543.1"/>
    <property type="molecule type" value="Genomic_DNA"/>
</dbReference>
<reference evidence="1 2" key="1">
    <citation type="submission" date="2020-12" db="EMBL/GenBank/DDBJ databases">
        <title>Genome assembly for a thermostable protease producing Bacillus cereus MAKP1 strain isolated from chicken gut.</title>
        <authorList>
            <person name="Malaviya A."/>
        </authorList>
    </citation>
    <scope>NUCLEOTIDE SEQUENCE [LARGE SCALE GENOMIC DNA]</scope>
    <source>
        <strain evidence="1 2">MAKP1</strain>
    </source>
</reference>
<dbReference type="RefSeq" id="WP_061680251.1">
    <property type="nucleotide sequence ID" value="NZ_CP040341.1"/>
</dbReference>
<evidence type="ECO:0000313" key="1">
    <source>
        <dbReference type="EMBL" id="MBK1608543.1"/>
    </source>
</evidence>
<sequence length="97" mass="11151">MDYPGINGLIRRYRPQAGTTAISYSAAQGTLHAVHHAMQMQQQMQQQMHPHMQQHTYPYMYPHMQQHYASTGYYNPIVISADGLYISTIPHGTLYNL</sequence>
<gene>
    <name evidence="1" type="ORF">JCR31_11530</name>
</gene>
<dbReference type="Proteomes" id="UP000613452">
    <property type="component" value="Unassembled WGS sequence"/>
</dbReference>
<accession>A0ABD4LCP4</accession>